<protein>
    <recommendedName>
        <fullName evidence="2">Tr-type G domain-containing protein</fullName>
    </recommendedName>
</protein>
<feature type="region of interest" description="Disordered" evidence="1">
    <location>
        <begin position="1"/>
        <end position="47"/>
    </location>
</feature>
<dbReference type="InterPro" id="IPR050055">
    <property type="entry name" value="EF-Tu_GTPase"/>
</dbReference>
<dbReference type="PANTHER" id="PTHR43721:SF30">
    <property type="entry name" value="TR-TYPE G DOMAIN-CONTAINING PROTEIN"/>
    <property type="match status" value="1"/>
</dbReference>
<dbReference type="Pfam" id="PF00009">
    <property type="entry name" value="GTP_EFTU"/>
    <property type="match status" value="1"/>
</dbReference>
<proteinExistence type="predicted"/>
<dbReference type="InterPro" id="IPR027417">
    <property type="entry name" value="P-loop_NTPase"/>
</dbReference>
<feature type="region of interest" description="Disordered" evidence="1">
    <location>
        <begin position="638"/>
        <end position="682"/>
    </location>
</feature>
<feature type="region of interest" description="Disordered" evidence="1">
    <location>
        <begin position="144"/>
        <end position="181"/>
    </location>
</feature>
<evidence type="ECO:0000259" key="2">
    <source>
        <dbReference type="Pfam" id="PF00009"/>
    </source>
</evidence>
<dbReference type="EMBL" id="NAJN01000854">
    <property type="protein sequence ID" value="TKA68023.1"/>
    <property type="molecule type" value="Genomic_DNA"/>
</dbReference>
<feature type="compositionally biased region" description="Polar residues" evidence="1">
    <location>
        <begin position="644"/>
        <end position="665"/>
    </location>
</feature>
<evidence type="ECO:0000256" key="1">
    <source>
        <dbReference type="SAM" id="MobiDB-lite"/>
    </source>
</evidence>
<dbReference type="Gene3D" id="3.40.50.300">
    <property type="entry name" value="P-loop containing nucleotide triphosphate hydrolases"/>
    <property type="match status" value="1"/>
</dbReference>
<feature type="compositionally biased region" description="Low complexity" evidence="1">
    <location>
        <begin position="144"/>
        <end position="162"/>
    </location>
</feature>
<dbReference type="InterPro" id="IPR000795">
    <property type="entry name" value="T_Tr_GTP-bd_dom"/>
</dbReference>
<feature type="region of interest" description="Disordered" evidence="1">
    <location>
        <begin position="95"/>
        <end position="126"/>
    </location>
</feature>
<evidence type="ECO:0000313" key="3">
    <source>
        <dbReference type="EMBL" id="TKA68023.1"/>
    </source>
</evidence>
<feature type="compositionally biased region" description="Polar residues" evidence="1">
    <location>
        <begin position="32"/>
        <end position="42"/>
    </location>
</feature>
<accession>A0A4U0WZF5</accession>
<evidence type="ECO:0000313" key="4">
    <source>
        <dbReference type="Proteomes" id="UP000308768"/>
    </source>
</evidence>
<dbReference type="AlphaFoldDB" id="A0A4U0WZF5"/>
<dbReference type="GO" id="GO:0003924">
    <property type="term" value="F:GTPase activity"/>
    <property type="evidence" value="ECO:0007669"/>
    <property type="project" value="InterPro"/>
</dbReference>
<name>A0A4U0WZF5_9PEZI</name>
<gene>
    <name evidence="3" type="ORF">B0A49_07925</name>
</gene>
<dbReference type="GO" id="GO:0005525">
    <property type="term" value="F:GTP binding"/>
    <property type="evidence" value="ECO:0007669"/>
    <property type="project" value="InterPro"/>
</dbReference>
<dbReference type="SUPFAM" id="SSF52540">
    <property type="entry name" value="P-loop containing nucleoside triphosphate hydrolases"/>
    <property type="match status" value="1"/>
</dbReference>
<organism evidence="3 4">
    <name type="scientific">Cryomyces minteri</name>
    <dbReference type="NCBI Taxonomy" id="331657"/>
    <lineage>
        <taxon>Eukaryota</taxon>
        <taxon>Fungi</taxon>
        <taxon>Dikarya</taxon>
        <taxon>Ascomycota</taxon>
        <taxon>Pezizomycotina</taxon>
        <taxon>Dothideomycetes</taxon>
        <taxon>Dothideomycetes incertae sedis</taxon>
        <taxon>Cryomyces</taxon>
    </lineage>
</organism>
<comment type="caution">
    <text evidence="3">The sequence shown here is derived from an EMBL/GenBank/DDBJ whole genome shotgun (WGS) entry which is preliminary data.</text>
</comment>
<sequence>MASIFTFDPDPPRVSSPWSTPGTSTPKDVRSQIPSSEEQAASSAGFGRVLFEDRTLTRLEAEPQEGPTEYKLHLLLRPRRSFTAQSTGRYIPGAKHLRFADPPSRSTSELTLGKRPTPPPKVTTHTRQHRLEQLTTQLLWRLQQSSPNHSSSTTSLTIPSLPEATTELRPPSRPGKLLPGLEDSRGALYEIGVSDDGTFVGLAEDEMEESLNNLRAMAATLGCVVDVLRMVSVGDCEWFEDVVSCKDVKRNRRIGKLWVAEAYVKPDGASAKLPDEAADTDMQPYRYVDLQKSGVVGTSAGLEKTCSSTEQLRVTLTGATMSGKSTLLGTLSTATLDNGRGKSRLSMLRHRHEITSGITSSVTQELIGYHGTDDSSSPVEVINYASGRVSGWNDIHSLSRPGRLVFLSDSAGHPRYRRTTVRGLVGWAPHWTLLCIAADDAEDTSGKNGSTPSAQEVLGTAVADVDLSKAHLDLCLKLDLPLVVVVTKLDLASKSGLRQILAKLLSSLKTAGRKPVILPNATGNVSECDMQSISGNDLAEAKKVATMLEDDPMAVVPIVLTSALKGTSISRLHALLHELPIPAPRPHAAPCDAPPSVVFYIEDVYTKSLDAHGSIVSGHLQYGRLSVGDELVLGPYPLDDVSEGSDQSDAQSFRNPRSRLPTSRSFPGALHGRNTLPLRPSQPRQEWRCARVVSIRNLRLPVRTLYAGQVGTIGIVPTSNAAPISTPSIVRIRKGMVLCSAEPPATSTFVAEFARDDLGSLAVGNLVVVYIASVRATAKIMSAQTPDSAPGSHSTAPPERDVDEAFAFASLDADNSNGSARVAGAVTDEKLLISFHFVGPREYVEVGAQVLVMPGGGPGLYGGTERGEKGVAGLEGFVGRVCERFG</sequence>
<reference evidence="3 4" key="1">
    <citation type="submission" date="2017-03" db="EMBL/GenBank/DDBJ databases">
        <title>Genomes of endolithic fungi from Antarctica.</title>
        <authorList>
            <person name="Coleine C."/>
            <person name="Masonjones S."/>
            <person name="Stajich J.E."/>
        </authorList>
    </citation>
    <scope>NUCLEOTIDE SEQUENCE [LARGE SCALE GENOMIC DNA]</scope>
    <source>
        <strain evidence="3 4">CCFEE 5187</strain>
    </source>
</reference>
<dbReference type="PANTHER" id="PTHR43721">
    <property type="entry name" value="ELONGATION FACTOR TU-RELATED"/>
    <property type="match status" value="1"/>
</dbReference>
<dbReference type="GO" id="GO:0003746">
    <property type="term" value="F:translation elongation factor activity"/>
    <property type="evidence" value="ECO:0007669"/>
    <property type="project" value="TreeGrafter"/>
</dbReference>
<keyword evidence="4" id="KW-1185">Reference proteome</keyword>
<dbReference type="Proteomes" id="UP000308768">
    <property type="component" value="Unassembled WGS sequence"/>
</dbReference>
<dbReference type="OrthoDB" id="5342685at2759"/>
<feature type="domain" description="Tr-type G" evidence="2">
    <location>
        <begin position="314"/>
        <end position="577"/>
    </location>
</feature>
<feature type="compositionally biased region" description="Low complexity" evidence="1">
    <location>
        <begin position="15"/>
        <end position="26"/>
    </location>
</feature>